<evidence type="ECO:0000256" key="2">
    <source>
        <dbReference type="ARBA" id="ARBA00022737"/>
    </source>
</evidence>
<keyword evidence="2" id="KW-0677">Repeat</keyword>
<evidence type="ECO:0000256" key="3">
    <source>
        <dbReference type="PROSITE-ProRule" id="PRU00221"/>
    </source>
</evidence>
<dbReference type="InterPro" id="IPR001680">
    <property type="entry name" value="WD40_rpt"/>
</dbReference>
<organism evidence="5 6">
    <name type="scientific">Boothiomyces macroporosus</name>
    <dbReference type="NCBI Taxonomy" id="261099"/>
    <lineage>
        <taxon>Eukaryota</taxon>
        <taxon>Fungi</taxon>
        <taxon>Fungi incertae sedis</taxon>
        <taxon>Chytridiomycota</taxon>
        <taxon>Chytridiomycota incertae sedis</taxon>
        <taxon>Chytridiomycetes</taxon>
        <taxon>Rhizophydiales</taxon>
        <taxon>Terramycetaceae</taxon>
        <taxon>Boothiomyces</taxon>
    </lineage>
</organism>
<keyword evidence="1 3" id="KW-0853">WD repeat</keyword>
<dbReference type="Proteomes" id="UP001210925">
    <property type="component" value="Unassembled WGS sequence"/>
</dbReference>
<accession>A0AAD5UJ96</accession>
<dbReference type="SUPFAM" id="SSF50978">
    <property type="entry name" value="WD40 repeat-like"/>
    <property type="match status" value="1"/>
</dbReference>
<dbReference type="GO" id="GO:0051286">
    <property type="term" value="C:cell tip"/>
    <property type="evidence" value="ECO:0007669"/>
    <property type="project" value="TreeGrafter"/>
</dbReference>
<dbReference type="InterPro" id="IPR036322">
    <property type="entry name" value="WD40_repeat_dom_sf"/>
</dbReference>
<dbReference type="PANTHER" id="PTHR14107:SF16">
    <property type="entry name" value="AT02583P"/>
    <property type="match status" value="1"/>
</dbReference>
<evidence type="ECO:0000313" key="5">
    <source>
        <dbReference type="EMBL" id="KAJ3259074.1"/>
    </source>
</evidence>
<dbReference type="GO" id="GO:0045013">
    <property type="term" value="P:carbon catabolite repression of transcription"/>
    <property type="evidence" value="ECO:0007669"/>
    <property type="project" value="TreeGrafter"/>
</dbReference>
<reference evidence="5" key="1">
    <citation type="submission" date="2020-05" db="EMBL/GenBank/DDBJ databases">
        <title>Phylogenomic resolution of chytrid fungi.</title>
        <authorList>
            <person name="Stajich J.E."/>
            <person name="Amses K."/>
            <person name="Simmons R."/>
            <person name="Seto K."/>
            <person name="Myers J."/>
            <person name="Bonds A."/>
            <person name="Quandt C.A."/>
            <person name="Barry K."/>
            <person name="Liu P."/>
            <person name="Grigoriev I."/>
            <person name="Longcore J.E."/>
            <person name="James T.Y."/>
        </authorList>
    </citation>
    <scope>NUCLEOTIDE SEQUENCE</scope>
    <source>
        <strain evidence="5">PLAUS21</strain>
    </source>
</reference>
<comment type="caution">
    <text evidence="5">The sequence shown here is derived from an EMBL/GenBank/DDBJ whole genome shotgun (WGS) entry which is preliminary data.</text>
</comment>
<dbReference type="SMART" id="SM00320">
    <property type="entry name" value="WD40"/>
    <property type="match status" value="3"/>
</dbReference>
<dbReference type="EMBL" id="JADGKB010000021">
    <property type="protein sequence ID" value="KAJ3259074.1"/>
    <property type="molecule type" value="Genomic_DNA"/>
</dbReference>
<keyword evidence="6" id="KW-1185">Reference proteome</keyword>
<evidence type="ECO:0000256" key="4">
    <source>
        <dbReference type="SAM" id="MobiDB-lite"/>
    </source>
</evidence>
<dbReference type="InterPro" id="IPR015943">
    <property type="entry name" value="WD40/YVTN_repeat-like_dom_sf"/>
</dbReference>
<evidence type="ECO:0000313" key="6">
    <source>
        <dbReference type="Proteomes" id="UP001210925"/>
    </source>
</evidence>
<name>A0AAD5UJ96_9FUNG</name>
<feature type="region of interest" description="Disordered" evidence="4">
    <location>
        <begin position="1"/>
        <end position="24"/>
    </location>
</feature>
<gene>
    <name evidence="5" type="ORF">HK103_002961</name>
</gene>
<proteinExistence type="predicted"/>
<dbReference type="Pfam" id="PF00400">
    <property type="entry name" value="WD40"/>
    <property type="match status" value="2"/>
</dbReference>
<sequence length="376" mass="42902">MASIKSESTSSPSVEKQPSSKFVELPTEPDKFSFLKSKNKSKPTNVVKTNSAFVSKIVANEQIAKIISQKNEAFYLFFNSGRAIVWVDYLWKLQAPLSVLYLKDAFITCHDVNLVTRDTMNSVVGHTTGDILCFWPISGKYIRLNRGGIIHKCAVTYIKWIPGSENLFIAGFDDGSMMIFDKDMEDQNYPIPACNEEYLIRPAPKGSKSNPRIYWKVSKKSISCIAFSPDMVHFAVTSMDGTLKIFNLQTEKLLDVYRSFFGGFTCVTWSPDGRYIVAGSQDDLMTFDEWKCTEKYFRFASVGEDTRILFWDFSSSMFQRKQVSRAKSYTEMVRNDEVNYHNTPPKAVVPIIEPVAVLFINLGEIDWERSIEQYTV</sequence>
<dbReference type="GO" id="GO:0005634">
    <property type="term" value="C:nucleus"/>
    <property type="evidence" value="ECO:0007669"/>
    <property type="project" value="TreeGrafter"/>
</dbReference>
<dbReference type="Gene3D" id="2.130.10.10">
    <property type="entry name" value="YVTN repeat-like/Quinoprotein amine dehydrogenase"/>
    <property type="match status" value="1"/>
</dbReference>
<feature type="repeat" description="WD" evidence="3">
    <location>
        <begin position="215"/>
        <end position="256"/>
    </location>
</feature>
<dbReference type="PANTHER" id="PTHR14107">
    <property type="entry name" value="WD REPEAT PROTEIN"/>
    <property type="match status" value="1"/>
</dbReference>
<dbReference type="GO" id="GO:0032153">
    <property type="term" value="C:cell division site"/>
    <property type="evidence" value="ECO:0007669"/>
    <property type="project" value="TreeGrafter"/>
</dbReference>
<dbReference type="InterPro" id="IPR051362">
    <property type="entry name" value="WD_repeat_creC_regulators"/>
</dbReference>
<dbReference type="AlphaFoldDB" id="A0AAD5UJ96"/>
<dbReference type="PROSITE" id="PS50082">
    <property type="entry name" value="WD_REPEATS_2"/>
    <property type="match status" value="1"/>
</dbReference>
<feature type="compositionally biased region" description="Polar residues" evidence="4">
    <location>
        <begin position="1"/>
        <end position="20"/>
    </location>
</feature>
<protein>
    <submittedName>
        <fullName evidence="5">Uncharacterized protein</fullName>
    </submittedName>
</protein>
<evidence type="ECO:0000256" key="1">
    <source>
        <dbReference type="ARBA" id="ARBA00022574"/>
    </source>
</evidence>